<accession>A0ABP7DV36</accession>
<feature type="compositionally biased region" description="Basic and acidic residues" evidence="1">
    <location>
        <begin position="94"/>
        <end position="107"/>
    </location>
</feature>
<protein>
    <recommendedName>
        <fullName evidence="5">Mercury transporter</fullName>
    </recommendedName>
</protein>
<reference evidence="4" key="1">
    <citation type="journal article" date="2019" name="Int. J. Syst. Evol. Microbiol.">
        <title>The Global Catalogue of Microorganisms (GCM) 10K type strain sequencing project: providing services to taxonomists for standard genome sequencing and annotation.</title>
        <authorList>
            <consortium name="The Broad Institute Genomics Platform"/>
            <consortium name="The Broad Institute Genome Sequencing Center for Infectious Disease"/>
            <person name="Wu L."/>
            <person name="Ma J."/>
        </authorList>
    </citation>
    <scope>NUCLEOTIDE SEQUENCE [LARGE SCALE GENOMIC DNA]</scope>
    <source>
        <strain evidence="4">JCM 30846</strain>
    </source>
</reference>
<evidence type="ECO:0000313" key="3">
    <source>
        <dbReference type="EMBL" id="GAA3710704.1"/>
    </source>
</evidence>
<evidence type="ECO:0000256" key="1">
    <source>
        <dbReference type="SAM" id="MobiDB-lite"/>
    </source>
</evidence>
<keyword evidence="4" id="KW-1185">Reference proteome</keyword>
<keyword evidence="2" id="KW-0812">Transmembrane</keyword>
<feature type="transmembrane region" description="Helical" evidence="2">
    <location>
        <begin position="21"/>
        <end position="49"/>
    </location>
</feature>
<proteinExistence type="predicted"/>
<feature type="region of interest" description="Disordered" evidence="1">
    <location>
        <begin position="77"/>
        <end position="107"/>
    </location>
</feature>
<evidence type="ECO:0000313" key="4">
    <source>
        <dbReference type="Proteomes" id="UP001499884"/>
    </source>
</evidence>
<evidence type="ECO:0008006" key="5">
    <source>
        <dbReference type="Google" id="ProtNLM"/>
    </source>
</evidence>
<name>A0ABP7DV36_9ACTN</name>
<sequence>MPTSDRPPRREPDRPGMDAAPGIGIVLLMIACCALPVLILSGALAGIGAWLGNPWVIAAAVVLAVAAVTVLVRRRAHRDDCCPPGDASGTSATRHREPRQGGGPHDR</sequence>
<feature type="transmembrane region" description="Helical" evidence="2">
    <location>
        <begin position="55"/>
        <end position="72"/>
    </location>
</feature>
<organism evidence="3 4">
    <name type="scientific">Streptomyces tremellae</name>
    <dbReference type="NCBI Taxonomy" id="1124239"/>
    <lineage>
        <taxon>Bacteria</taxon>
        <taxon>Bacillati</taxon>
        <taxon>Actinomycetota</taxon>
        <taxon>Actinomycetes</taxon>
        <taxon>Kitasatosporales</taxon>
        <taxon>Streptomycetaceae</taxon>
        <taxon>Streptomyces</taxon>
    </lineage>
</organism>
<dbReference type="EMBL" id="BAABEP010000002">
    <property type="protein sequence ID" value="GAA3710704.1"/>
    <property type="molecule type" value="Genomic_DNA"/>
</dbReference>
<dbReference type="RefSeq" id="WP_198427656.1">
    <property type="nucleotide sequence ID" value="NZ_BAABEP010000002.1"/>
</dbReference>
<dbReference type="PROSITE" id="PS51257">
    <property type="entry name" value="PROKAR_LIPOPROTEIN"/>
    <property type="match status" value="1"/>
</dbReference>
<keyword evidence="2" id="KW-0472">Membrane</keyword>
<keyword evidence="2" id="KW-1133">Transmembrane helix</keyword>
<comment type="caution">
    <text evidence="3">The sequence shown here is derived from an EMBL/GenBank/DDBJ whole genome shotgun (WGS) entry which is preliminary data.</text>
</comment>
<dbReference type="Proteomes" id="UP001499884">
    <property type="component" value="Unassembled WGS sequence"/>
</dbReference>
<gene>
    <name evidence="3" type="ORF">GCM10023082_05730</name>
</gene>
<evidence type="ECO:0000256" key="2">
    <source>
        <dbReference type="SAM" id="Phobius"/>
    </source>
</evidence>
<dbReference type="Gene3D" id="1.10.287.910">
    <property type="entry name" value="bacterial mercury transporter, merf"/>
    <property type="match status" value="1"/>
</dbReference>